<evidence type="ECO:0000313" key="3">
    <source>
        <dbReference type="EMBL" id="KAL3776671.1"/>
    </source>
</evidence>
<proteinExistence type="predicted"/>
<feature type="chain" id="PRO_5044837957" evidence="2">
    <location>
        <begin position="22"/>
        <end position="113"/>
    </location>
</feature>
<sequence>MSRILLAILFTLFAAVPGTLARVGTDHYHAPSQRARSQFAGRAERSRKVRKAHHKRKPLAVEGTAKDAAGNLKIVDRIPSPIPWENLEMIETSSTGVVDGHKINGASNQREGL</sequence>
<protein>
    <submittedName>
        <fullName evidence="3">Uncharacterized protein</fullName>
    </submittedName>
</protein>
<keyword evidence="2" id="KW-0732">Signal</keyword>
<comment type="caution">
    <text evidence="3">The sequence shown here is derived from an EMBL/GenBank/DDBJ whole genome shotgun (WGS) entry which is preliminary data.</text>
</comment>
<evidence type="ECO:0000256" key="1">
    <source>
        <dbReference type="SAM" id="MobiDB-lite"/>
    </source>
</evidence>
<organism evidence="3 4">
    <name type="scientific">Stephanodiscus triporus</name>
    <dbReference type="NCBI Taxonomy" id="2934178"/>
    <lineage>
        <taxon>Eukaryota</taxon>
        <taxon>Sar</taxon>
        <taxon>Stramenopiles</taxon>
        <taxon>Ochrophyta</taxon>
        <taxon>Bacillariophyta</taxon>
        <taxon>Coscinodiscophyceae</taxon>
        <taxon>Thalassiosirophycidae</taxon>
        <taxon>Stephanodiscales</taxon>
        <taxon>Stephanodiscaceae</taxon>
        <taxon>Stephanodiscus</taxon>
    </lineage>
</organism>
<feature type="region of interest" description="Disordered" evidence="1">
    <location>
        <begin position="27"/>
        <end position="58"/>
    </location>
</feature>
<feature type="signal peptide" evidence="2">
    <location>
        <begin position="1"/>
        <end position="21"/>
    </location>
</feature>
<reference evidence="3 4" key="1">
    <citation type="submission" date="2024-10" db="EMBL/GenBank/DDBJ databases">
        <title>Updated reference genomes for cyclostephanoid diatoms.</title>
        <authorList>
            <person name="Roberts W.R."/>
            <person name="Alverson A.J."/>
        </authorList>
    </citation>
    <scope>NUCLEOTIDE SEQUENCE [LARGE SCALE GENOMIC DNA]</scope>
    <source>
        <strain evidence="3 4">AJA276-08</strain>
    </source>
</reference>
<gene>
    <name evidence="3" type="ORF">ACHAW5_008702</name>
</gene>
<evidence type="ECO:0000313" key="4">
    <source>
        <dbReference type="Proteomes" id="UP001530315"/>
    </source>
</evidence>
<keyword evidence="4" id="KW-1185">Reference proteome</keyword>
<name>A0ABD3NLB8_9STRA</name>
<feature type="compositionally biased region" description="Basic residues" evidence="1">
    <location>
        <begin position="45"/>
        <end position="58"/>
    </location>
</feature>
<accession>A0ABD3NLB8</accession>
<dbReference type="EMBL" id="JALLAZ020001339">
    <property type="protein sequence ID" value="KAL3776671.1"/>
    <property type="molecule type" value="Genomic_DNA"/>
</dbReference>
<dbReference type="AlphaFoldDB" id="A0ABD3NLB8"/>
<dbReference type="Proteomes" id="UP001530315">
    <property type="component" value="Unassembled WGS sequence"/>
</dbReference>
<evidence type="ECO:0000256" key="2">
    <source>
        <dbReference type="SAM" id="SignalP"/>
    </source>
</evidence>